<comment type="caution">
    <text evidence="1">The sequence shown here is derived from an EMBL/GenBank/DDBJ whole genome shotgun (WGS) entry which is preliminary data.</text>
</comment>
<name>A0A225VDR0_9STRA</name>
<sequence length="100" mass="11084">MTLQSTPTYHFYKALHTGDGVDFVENQAPAFPGLSQSLGSRPVISGMTKTQRKRAQSKKDREVALELAKKYRQDTVDKIVHFDDVATLLDGPTVCFTANP</sequence>
<protein>
    <submittedName>
        <fullName evidence="1">Uncharacterized protein</fullName>
    </submittedName>
</protein>
<accession>A0A225VDR0</accession>
<organism evidence="1 2">
    <name type="scientific">Phytophthora megakarya</name>
    <dbReference type="NCBI Taxonomy" id="4795"/>
    <lineage>
        <taxon>Eukaryota</taxon>
        <taxon>Sar</taxon>
        <taxon>Stramenopiles</taxon>
        <taxon>Oomycota</taxon>
        <taxon>Peronosporomycetes</taxon>
        <taxon>Peronosporales</taxon>
        <taxon>Peronosporaceae</taxon>
        <taxon>Phytophthora</taxon>
    </lineage>
</organism>
<proteinExistence type="predicted"/>
<evidence type="ECO:0000313" key="1">
    <source>
        <dbReference type="EMBL" id="OWZ03786.1"/>
    </source>
</evidence>
<dbReference type="Proteomes" id="UP000198211">
    <property type="component" value="Unassembled WGS sequence"/>
</dbReference>
<dbReference type="EMBL" id="NBNE01005331">
    <property type="protein sequence ID" value="OWZ03786.1"/>
    <property type="molecule type" value="Genomic_DNA"/>
</dbReference>
<evidence type="ECO:0000313" key="2">
    <source>
        <dbReference type="Proteomes" id="UP000198211"/>
    </source>
</evidence>
<dbReference type="AlphaFoldDB" id="A0A225VDR0"/>
<reference evidence="2" key="1">
    <citation type="submission" date="2017-03" db="EMBL/GenBank/DDBJ databases">
        <title>Phytopthora megakarya and P. palmivora, two closely related causual agents of cacao black pod achieved similar genome size and gene model numbers by different mechanisms.</title>
        <authorList>
            <person name="Ali S."/>
            <person name="Shao J."/>
            <person name="Larry D.J."/>
            <person name="Kronmiller B."/>
            <person name="Shen D."/>
            <person name="Strem M.D."/>
            <person name="Melnick R.L."/>
            <person name="Guiltinan M.J."/>
            <person name="Tyler B.M."/>
            <person name="Meinhardt L.W."/>
            <person name="Bailey B.A."/>
        </authorList>
    </citation>
    <scope>NUCLEOTIDE SEQUENCE [LARGE SCALE GENOMIC DNA]</scope>
    <source>
        <strain evidence="2">zdho120</strain>
    </source>
</reference>
<gene>
    <name evidence="1" type="ORF">PHMEG_00024426</name>
</gene>
<keyword evidence="2" id="KW-1185">Reference proteome</keyword>